<evidence type="ECO:0000256" key="2">
    <source>
        <dbReference type="ARBA" id="ARBA00022908"/>
    </source>
</evidence>
<feature type="domain" description="Tyr recombinase" evidence="5">
    <location>
        <begin position="197"/>
        <end position="407"/>
    </location>
</feature>
<dbReference type="GO" id="GO:0015074">
    <property type="term" value="P:DNA integration"/>
    <property type="evidence" value="ECO:0007669"/>
    <property type="project" value="UniProtKB-KW"/>
</dbReference>
<dbReference type="SUPFAM" id="SSF56349">
    <property type="entry name" value="DNA breaking-rejoining enzymes"/>
    <property type="match status" value="1"/>
</dbReference>
<dbReference type="PROSITE" id="PS51898">
    <property type="entry name" value="TYR_RECOMBINASE"/>
    <property type="match status" value="1"/>
</dbReference>
<dbReference type="CDD" id="cd00397">
    <property type="entry name" value="DNA_BRE_C"/>
    <property type="match status" value="1"/>
</dbReference>
<dbReference type="InterPro" id="IPR011010">
    <property type="entry name" value="DNA_brk_join_enz"/>
</dbReference>
<evidence type="ECO:0000313" key="6">
    <source>
        <dbReference type="EMBL" id="XBL97468.1"/>
    </source>
</evidence>
<dbReference type="InterPro" id="IPR002104">
    <property type="entry name" value="Integrase_catalytic"/>
</dbReference>
<sequence length="472" mass="53950">MILAGKSQLFTILPKLQLYKYHIVGKTYTKEANNLPFLVWPNGEPCTPANMYMLTLRDAPNKRGGTLSRHGSKGGTIGDYAAKISQLIRFCYQKKKNFLEISDSDFSEFMSEIKTQLLKNHIRQRQKNSETANKTGQVCLRFLQHLGNFTNRPNFVAPCGTINISYRISSRIGKNGEVYKQESIYHHSFSAGGDAGDSRNPISDASIQALKEAVDAAKTSTFIKFRRHLQILFLEYTGPRRSELADLTVNAIFKAHRMGENPMLEMSTLKKGVPSSRMIPVSKMLLREAMHYIKFKRPLIIKKFTKSGRPDHDFLFISETTGKPLAETTTTNEINTLARLANIDEKACPHMFRHAFCTNLFVQLYERHNFKTDKDFEIRLLTEESFLQEVLQYTGQGSFESLRTYLKSAYRRINKIPETVSTVRILILNQQFDNLLLALLKKLEDGLPIDSFANQVRDLIDSKNRDISNKKV</sequence>
<comment type="similarity">
    <text evidence="1">Belongs to the 'phage' integrase family.</text>
</comment>
<gene>
    <name evidence="6" type="ORF">ABHN08_05740</name>
</gene>
<proteinExistence type="inferred from homology"/>
<protein>
    <submittedName>
        <fullName evidence="6">Tyrosine-type recombinase/integrase</fullName>
    </submittedName>
</protein>
<accession>A0AAU7F0S0</accession>
<evidence type="ECO:0000256" key="4">
    <source>
        <dbReference type="ARBA" id="ARBA00023172"/>
    </source>
</evidence>
<evidence type="ECO:0000256" key="3">
    <source>
        <dbReference type="ARBA" id="ARBA00023125"/>
    </source>
</evidence>
<dbReference type="Gene3D" id="1.10.443.10">
    <property type="entry name" value="Intergrase catalytic core"/>
    <property type="match status" value="1"/>
</dbReference>
<dbReference type="InterPro" id="IPR013762">
    <property type="entry name" value="Integrase-like_cat_sf"/>
</dbReference>
<organism evidence="6">
    <name type="scientific">Pseudomonas iranensis</name>
    <dbReference type="NCBI Taxonomy" id="2745503"/>
    <lineage>
        <taxon>Bacteria</taxon>
        <taxon>Pseudomonadati</taxon>
        <taxon>Pseudomonadota</taxon>
        <taxon>Gammaproteobacteria</taxon>
        <taxon>Pseudomonadales</taxon>
        <taxon>Pseudomonadaceae</taxon>
        <taxon>Pseudomonas</taxon>
    </lineage>
</organism>
<dbReference type="InterPro" id="IPR050090">
    <property type="entry name" value="Tyrosine_recombinase_XerCD"/>
</dbReference>
<reference evidence="6" key="1">
    <citation type="submission" date="2024-05" db="EMBL/GenBank/DDBJ databases">
        <title>Draft genome sequence of Pseudomonas iranensis M7D1.</title>
        <authorList>
            <person name="Miller S.L."/>
            <person name="Nsubuga A."/>
            <person name="Lu N."/>
            <person name="King J."/>
            <person name="Shears P."/>
            <person name="Lawson P.A."/>
        </authorList>
    </citation>
    <scope>NUCLEOTIDE SEQUENCE</scope>
    <source>
        <strain evidence="6">M7D1</strain>
    </source>
</reference>
<dbReference type="EMBL" id="CP157354">
    <property type="protein sequence ID" value="XBL97468.1"/>
    <property type="molecule type" value="Genomic_DNA"/>
</dbReference>
<name>A0AAU7F0S0_9PSED</name>
<evidence type="ECO:0000259" key="5">
    <source>
        <dbReference type="PROSITE" id="PS51898"/>
    </source>
</evidence>
<dbReference type="Pfam" id="PF00589">
    <property type="entry name" value="Phage_integrase"/>
    <property type="match status" value="1"/>
</dbReference>
<dbReference type="GO" id="GO:0003677">
    <property type="term" value="F:DNA binding"/>
    <property type="evidence" value="ECO:0007669"/>
    <property type="project" value="UniProtKB-KW"/>
</dbReference>
<dbReference type="AlphaFoldDB" id="A0AAU7F0S0"/>
<keyword evidence="2" id="KW-0229">DNA integration</keyword>
<evidence type="ECO:0000256" key="1">
    <source>
        <dbReference type="ARBA" id="ARBA00008857"/>
    </source>
</evidence>
<dbReference type="PANTHER" id="PTHR30349">
    <property type="entry name" value="PHAGE INTEGRASE-RELATED"/>
    <property type="match status" value="1"/>
</dbReference>
<keyword evidence="3" id="KW-0238">DNA-binding</keyword>
<dbReference type="PANTHER" id="PTHR30349:SF41">
    <property type="entry name" value="INTEGRASE_RECOMBINASE PROTEIN MJ0367-RELATED"/>
    <property type="match status" value="1"/>
</dbReference>
<dbReference type="GO" id="GO:0006310">
    <property type="term" value="P:DNA recombination"/>
    <property type="evidence" value="ECO:0007669"/>
    <property type="project" value="UniProtKB-KW"/>
</dbReference>
<keyword evidence="4" id="KW-0233">DNA recombination</keyword>